<name>A0A3G8YCN9_9DEIO</name>
<dbReference type="InterPro" id="IPR023343">
    <property type="entry name" value="Penicillin_amidase_dom1"/>
</dbReference>
<dbReference type="Pfam" id="PF01804">
    <property type="entry name" value="Penicil_amidase"/>
    <property type="match status" value="1"/>
</dbReference>
<proteinExistence type="inferred from homology"/>
<evidence type="ECO:0000256" key="2">
    <source>
        <dbReference type="ARBA" id="ARBA00022801"/>
    </source>
</evidence>
<dbReference type="PANTHER" id="PTHR34218:SF4">
    <property type="entry name" value="ACYL-HOMOSERINE LACTONE ACYLASE QUIP"/>
    <property type="match status" value="1"/>
</dbReference>
<dbReference type="Gene3D" id="2.30.120.10">
    <property type="match status" value="1"/>
</dbReference>
<dbReference type="RefSeq" id="WP_124870942.1">
    <property type="nucleotide sequence ID" value="NZ_CP034183.1"/>
</dbReference>
<dbReference type="SUPFAM" id="SSF56235">
    <property type="entry name" value="N-terminal nucleophile aminohydrolases (Ntn hydrolases)"/>
    <property type="match status" value="1"/>
</dbReference>
<keyword evidence="5" id="KW-0479">Metal-binding</keyword>
<dbReference type="Gene3D" id="1.10.1400.10">
    <property type="match status" value="1"/>
</dbReference>
<dbReference type="Gene3D" id="1.10.439.10">
    <property type="entry name" value="Penicillin Amidohydrolase, domain 1"/>
    <property type="match status" value="1"/>
</dbReference>
<dbReference type="PIRSF" id="PIRSF001227">
    <property type="entry name" value="Pen_acylase"/>
    <property type="match status" value="1"/>
</dbReference>
<gene>
    <name evidence="6" type="ORF">EHF33_10325</name>
</gene>
<feature type="binding site" evidence="5">
    <location>
        <position position="340"/>
    </location>
    <ligand>
        <name>Ca(2+)</name>
        <dbReference type="ChEBI" id="CHEBI:29108"/>
    </ligand>
</feature>
<dbReference type="CDD" id="cd03747">
    <property type="entry name" value="Ntn_PGA_like"/>
    <property type="match status" value="1"/>
</dbReference>
<dbReference type="InterPro" id="IPR002692">
    <property type="entry name" value="S45"/>
</dbReference>
<organism evidence="6 7">
    <name type="scientific">Deinococcus psychrotolerans</name>
    <dbReference type="NCBI Taxonomy" id="2489213"/>
    <lineage>
        <taxon>Bacteria</taxon>
        <taxon>Thermotogati</taxon>
        <taxon>Deinococcota</taxon>
        <taxon>Deinococci</taxon>
        <taxon>Deinococcales</taxon>
        <taxon>Deinococcaceae</taxon>
        <taxon>Deinococcus</taxon>
    </lineage>
</organism>
<accession>A0A3G8YCN9</accession>
<evidence type="ECO:0000256" key="4">
    <source>
        <dbReference type="PIRSR" id="PIRSR001227-1"/>
    </source>
</evidence>
<comment type="similarity">
    <text evidence="1">Belongs to the peptidase S45 family.</text>
</comment>
<dbReference type="KEGG" id="dph:EHF33_10325"/>
<keyword evidence="5" id="KW-0106">Calcium</keyword>
<dbReference type="Proteomes" id="UP000276417">
    <property type="component" value="Chromosome 1"/>
</dbReference>
<evidence type="ECO:0000256" key="3">
    <source>
        <dbReference type="ARBA" id="ARBA00023145"/>
    </source>
</evidence>
<evidence type="ECO:0000256" key="5">
    <source>
        <dbReference type="PIRSR" id="PIRSR001227-2"/>
    </source>
</evidence>
<dbReference type="EMBL" id="CP034183">
    <property type="protein sequence ID" value="AZI43088.1"/>
    <property type="molecule type" value="Genomic_DNA"/>
</dbReference>
<evidence type="ECO:0000256" key="1">
    <source>
        <dbReference type="ARBA" id="ARBA00006586"/>
    </source>
</evidence>
<dbReference type="InterPro" id="IPR014395">
    <property type="entry name" value="Pen/GL7ACA/AHL_acylase"/>
</dbReference>
<evidence type="ECO:0000313" key="6">
    <source>
        <dbReference type="EMBL" id="AZI43088.1"/>
    </source>
</evidence>
<dbReference type="AlphaFoldDB" id="A0A3G8YCN9"/>
<dbReference type="InterPro" id="IPR029055">
    <property type="entry name" value="Ntn_hydrolases_N"/>
</dbReference>
<sequence length="789" mass="85316">MRVLRGVGIVVLVLFLLVAGALIYFNSVTNPVLSGALKLPGLKGPVTVTRDRWGVPHIVAEQSDADAIEALGFVHAQDRLWQMEFQRRVAQGRLSEVLGEAALDQDKFLRTWGFYRAAQSIIPALSPRSREMISAYTQGVNAGIAQNRLPPEFRILGFKPEPWTDTDSVAWSKLLAYDLGGNWEDELLGQQITQKLGPDALGSVLPPYPKGAPTILSAEELETGARRGSVPLLAARLPAPTVRALQAQLAAARSLGFVNAPGKGSNDWVIGGSRTASGKPILADDPHLALSAPMLWYLADIKGPTLHSIGASLPGLPAIVIGRNDRLAWGVTNVNPDVQDLYIEPEGAKLTTRTEVIKVKGKSDVEFPVAESVHGPIISGVSGDAAAVGPRVALKWTALAPGDTTLDAFLGLNYARNWTDFTEALKFYVAPSQNFVYADVDGNTGYYAPGKIPIRQSPSSNWDGSLPTLGDGQHEWTGYIPFEALPHTFNSADNLVVTANNKVVPDSYPYFLANDRNWAEPYRAERITELLSAKDKLTVADVKAVQNDTVSLVWRDLKPYLLAAKPDGDLSRQALERLRDWDGNERADAVPPLIFEAWLMQLQKLSQDELGTAATPNTTPVNSLAVLNALKSGSKLCAVNGQGDCNAWLTSTLKAAVTDLSARLGSDPDGWVYGKLHQMTNNHQAFGGVKAIGWLFNRAAPSSGGTNTVDVGRPNPGTYRQTHAPSYRQIIDLSDLNKSVFVGTLGQGGNPVGPHYADQLRLWQRGDYIPMSSDPADWGRTRVLKLSGE</sequence>
<reference evidence="6 7" key="1">
    <citation type="submission" date="2018-11" db="EMBL/GenBank/DDBJ databases">
        <title>Deinococcus shelandsis sp. nov., isolated from South Shetland Islands soil of Antarctica.</title>
        <authorList>
            <person name="Tian J."/>
        </authorList>
    </citation>
    <scope>NUCLEOTIDE SEQUENCE [LARGE SCALE GENOMIC DNA]</scope>
    <source>
        <strain evidence="6 7">S14-83T</strain>
    </source>
</reference>
<dbReference type="OrthoDB" id="9759796at2"/>
<protein>
    <submittedName>
        <fullName evidence="6">Penicillin acylase family protein</fullName>
    </submittedName>
</protein>
<dbReference type="InterPro" id="IPR043147">
    <property type="entry name" value="Penicillin_amidase_A-knob"/>
</dbReference>
<feature type="binding site" evidence="5">
    <location>
        <position position="186"/>
    </location>
    <ligand>
        <name>Ca(2+)</name>
        <dbReference type="ChEBI" id="CHEBI:29108"/>
    </ligand>
</feature>
<evidence type="ECO:0000313" key="7">
    <source>
        <dbReference type="Proteomes" id="UP000276417"/>
    </source>
</evidence>
<dbReference type="InterPro" id="IPR043146">
    <property type="entry name" value="Penicillin_amidase_N_B-knob"/>
</dbReference>
<keyword evidence="7" id="KW-1185">Reference proteome</keyword>
<keyword evidence="3" id="KW-0865">Zymogen</keyword>
<dbReference type="GO" id="GO:0017000">
    <property type="term" value="P:antibiotic biosynthetic process"/>
    <property type="evidence" value="ECO:0007669"/>
    <property type="project" value="InterPro"/>
</dbReference>
<keyword evidence="2" id="KW-0378">Hydrolase</keyword>
<dbReference type="GO" id="GO:0016811">
    <property type="term" value="F:hydrolase activity, acting on carbon-nitrogen (but not peptide) bonds, in linear amides"/>
    <property type="evidence" value="ECO:0007669"/>
    <property type="project" value="InterPro"/>
</dbReference>
<dbReference type="Gene3D" id="3.60.20.10">
    <property type="entry name" value="Glutamine Phosphoribosylpyrophosphate, subunit 1, domain 1"/>
    <property type="match status" value="1"/>
</dbReference>
<feature type="binding site" evidence="5">
    <location>
        <position position="337"/>
    </location>
    <ligand>
        <name>Ca(2+)</name>
        <dbReference type="ChEBI" id="CHEBI:29108"/>
    </ligand>
</feature>
<dbReference type="PANTHER" id="PTHR34218">
    <property type="entry name" value="PEPTIDASE S45 PENICILLIN AMIDASE"/>
    <property type="match status" value="1"/>
</dbReference>
<feature type="active site" description="Nucleophile" evidence="4">
    <location>
        <position position="265"/>
    </location>
</feature>
<dbReference type="GO" id="GO:0046872">
    <property type="term" value="F:metal ion binding"/>
    <property type="evidence" value="ECO:0007669"/>
    <property type="project" value="UniProtKB-KW"/>
</dbReference>
<comment type="cofactor">
    <cofactor evidence="5">
        <name>Ca(2+)</name>
        <dbReference type="ChEBI" id="CHEBI:29108"/>
    </cofactor>
    <text evidence="5">Binds 1 Ca(2+) ion per dimer.</text>
</comment>